<evidence type="ECO:0000313" key="2">
    <source>
        <dbReference type="Proteomes" id="UP001243717"/>
    </source>
</evidence>
<dbReference type="EMBL" id="JARXIC010000058">
    <property type="protein sequence ID" value="MDQ8196278.1"/>
    <property type="molecule type" value="Genomic_DNA"/>
</dbReference>
<reference evidence="1 2" key="1">
    <citation type="submission" date="2023-04" db="EMBL/GenBank/DDBJ databases">
        <title>A novel bacteria isolated from coastal sediment.</title>
        <authorList>
            <person name="Liu X.-J."/>
            <person name="Du Z.-J."/>
        </authorList>
    </citation>
    <scope>NUCLEOTIDE SEQUENCE [LARGE SCALE GENOMIC DNA]</scope>
    <source>
        <strain evidence="1 2">SDUM461004</strain>
    </source>
</reference>
<dbReference type="Proteomes" id="UP001243717">
    <property type="component" value="Unassembled WGS sequence"/>
</dbReference>
<keyword evidence="2" id="KW-1185">Reference proteome</keyword>
<evidence type="ECO:0000313" key="1">
    <source>
        <dbReference type="EMBL" id="MDQ8196278.1"/>
    </source>
</evidence>
<comment type="caution">
    <text evidence="1">The sequence shown here is derived from an EMBL/GenBank/DDBJ whole genome shotgun (WGS) entry which is preliminary data.</text>
</comment>
<proteinExistence type="predicted"/>
<gene>
    <name evidence="1" type="ORF">QEH59_17720</name>
</gene>
<accession>A0ABU1APW7</accession>
<dbReference type="SUPFAM" id="SSF47789">
    <property type="entry name" value="C-terminal domain of RNA polymerase alpha subunit"/>
    <property type="match status" value="1"/>
</dbReference>
<dbReference type="RefSeq" id="WP_308986714.1">
    <property type="nucleotide sequence ID" value="NZ_JARXIC010000058.1"/>
</dbReference>
<dbReference type="Gene3D" id="1.10.150.20">
    <property type="entry name" value="5' to 3' exonuclease, C-terminal subdomain"/>
    <property type="match status" value="1"/>
</dbReference>
<protein>
    <recommendedName>
        <fullName evidence="3">RNA polymerase sigma-70 region 4 domain-containing protein</fullName>
    </recommendedName>
</protein>
<evidence type="ECO:0008006" key="3">
    <source>
        <dbReference type="Google" id="ProtNLM"/>
    </source>
</evidence>
<dbReference type="Gene3D" id="1.10.10.10">
    <property type="entry name" value="Winged helix-like DNA-binding domain superfamily/Winged helix DNA-binding domain"/>
    <property type="match status" value="1"/>
</dbReference>
<dbReference type="InterPro" id="IPR036388">
    <property type="entry name" value="WH-like_DNA-bd_sf"/>
</dbReference>
<name>A0ABU1APW7_9BACT</name>
<sequence>MEESTLNWFIMSHVTPNVDATDYAYQALQHERAVITAESERLAKGSIGKPWEDLDPQYFNESIQVLELSRVENSLMGAGFETMAAVVEWANQDFTPSLRSLGKKKIKLICDRLRELSNTPPPIELLTGIKLKTLHPSVASLPSDHFHLGARASSLSKSGYRTVLDLADWYQADCPELKGFGKKSVKQAKEVLEALASSLDENGMPNWDQFCDLAGITLLPREPHVDEKECFLITIPNIIEDIIRSAADEVEADIIRNRLTRTSKNQLTLEDLGRKHRLTRERIRQKQQKLLLEISNGLMEGLYVKREYRFRLEYAAKWKKAEEAFGGDENIDGFSFLLRLSEVWEVKVSELIDHLPLIFAVLTSTNSIPNAFRVYAKYPILTGSHHIPEFLQKPVCELYLGNKLKILEHLNITTLGELVEIFCGFPDEFNSRVFSEFFENMESFLQTLDSPQGFSWKEYYAHRNFTILPEVVIESPYNFLSCLKPSILKAVTICSSEFYQHSREILLFRSFPAKDERLTAQELADKVGCHGPTISKNELELNSRLRSLLVERNFSKSTVIFEDTFLEFWSNLSELYDEGLDVKNFKFKLAQNWALPLDDLDEYINLIWSILSNHPRGKNRKNYTGVKRPRKIAKAVREDFVAPVIVLRKRRMLH</sequence>
<organism evidence="1 2">
    <name type="scientific">Thalassobacterium sedimentorum</name>
    <dbReference type="NCBI Taxonomy" id="3041258"/>
    <lineage>
        <taxon>Bacteria</taxon>
        <taxon>Pseudomonadati</taxon>
        <taxon>Verrucomicrobiota</taxon>
        <taxon>Opitutia</taxon>
        <taxon>Puniceicoccales</taxon>
        <taxon>Coraliomargaritaceae</taxon>
        <taxon>Thalassobacterium</taxon>
    </lineage>
</organism>